<comment type="subcellular location">
    <subcellularLocation>
        <location evidence="11">Cytoplasm</location>
    </subcellularLocation>
</comment>
<dbReference type="SUPFAM" id="SSF54991">
    <property type="entry name" value="Anticodon-binding domain of PheRS"/>
    <property type="match status" value="1"/>
</dbReference>
<dbReference type="InterPro" id="IPR041616">
    <property type="entry name" value="PheRS_beta_core"/>
</dbReference>
<accession>A0A0G0BR23</accession>
<feature type="domain" description="B5" evidence="13">
    <location>
        <begin position="286"/>
        <end position="361"/>
    </location>
</feature>
<feature type="domain" description="FDX-ACB" evidence="12">
    <location>
        <begin position="521"/>
        <end position="611"/>
    </location>
</feature>
<name>A0A0G0BR23_9BACT</name>
<dbReference type="GO" id="GO:0006432">
    <property type="term" value="P:phenylalanyl-tRNA aminoacylation"/>
    <property type="evidence" value="ECO:0007669"/>
    <property type="project" value="UniProtKB-UniRule"/>
</dbReference>
<comment type="subunit">
    <text evidence="2 11">Tetramer of two alpha and two beta subunits.</text>
</comment>
<keyword evidence="5 11" id="KW-0547">Nucleotide-binding</keyword>
<dbReference type="PANTHER" id="PTHR10947">
    <property type="entry name" value="PHENYLALANYL-TRNA SYNTHETASE BETA CHAIN AND LEUCINE-RICH REPEAT-CONTAINING PROTEIN 47"/>
    <property type="match status" value="1"/>
</dbReference>
<dbReference type="Pfam" id="PF03484">
    <property type="entry name" value="B5"/>
    <property type="match status" value="1"/>
</dbReference>
<dbReference type="InterPro" id="IPR005147">
    <property type="entry name" value="tRNA_synthase_B5-dom"/>
</dbReference>
<evidence type="ECO:0000259" key="12">
    <source>
        <dbReference type="PROSITE" id="PS51447"/>
    </source>
</evidence>
<dbReference type="AlphaFoldDB" id="A0A0G0BR23"/>
<dbReference type="GO" id="GO:0003723">
    <property type="term" value="F:RNA binding"/>
    <property type="evidence" value="ECO:0007669"/>
    <property type="project" value="InterPro"/>
</dbReference>
<dbReference type="SMART" id="SM00873">
    <property type="entry name" value="B3_4"/>
    <property type="match status" value="1"/>
</dbReference>
<dbReference type="Gene3D" id="3.50.40.10">
    <property type="entry name" value="Phenylalanyl-trna Synthetase, Chain B, domain 3"/>
    <property type="match status" value="1"/>
</dbReference>
<dbReference type="Gene3D" id="3.30.56.10">
    <property type="match status" value="2"/>
</dbReference>
<dbReference type="EC" id="6.1.1.20" evidence="11"/>
<evidence type="ECO:0000256" key="3">
    <source>
        <dbReference type="ARBA" id="ARBA00022598"/>
    </source>
</evidence>
<keyword evidence="6 11" id="KW-0067">ATP-binding</keyword>
<dbReference type="SUPFAM" id="SSF46955">
    <property type="entry name" value="Putative DNA-binding domain"/>
    <property type="match status" value="2"/>
</dbReference>
<dbReference type="Pfam" id="PF03147">
    <property type="entry name" value="FDX-ACB"/>
    <property type="match status" value="1"/>
</dbReference>
<dbReference type="InterPro" id="IPR005146">
    <property type="entry name" value="B3/B4_tRNA-bd"/>
</dbReference>
<feature type="binding site" evidence="11">
    <location>
        <position position="349"/>
    </location>
    <ligand>
        <name>Mg(2+)</name>
        <dbReference type="ChEBI" id="CHEBI:18420"/>
        <note>shared with alpha subunit</note>
    </ligand>
</feature>
<dbReference type="PROSITE" id="PS51447">
    <property type="entry name" value="FDX_ACB"/>
    <property type="match status" value="1"/>
</dbReference>
<dbReference type="SMART" id="SM00896">
    <property type="entry name" value="FDX-ACB"/>
    <property type="match status" value="1"/>
</dbReference>
<keyword evidence="9 11" id="KW-0030">Aminoacyl-tRNA synthetase</keyword>
<evidence type="ECO:0000256" key="10">
    <source>
        <dbReference type="ARBA" id="ARBA00049255"/>
    </source>
</evidence>
<keyword evidence="11" id="KW-0963">Cytoplasm</keyword>
<evidence type="ECO:0000256" key="7">
    <source>
        <dbReference type="ARBA" id="ARBA00022842"/>
    </source>
</evidence>
<evidence type="ECO:0000256" key="2">
    <source>
        <dbReference type="ARBA" id="ARBA00011209"/>
    </source>
</evidence>
<dbReference type="InterPro" id="IPR045864">
    <property type="entry name" value="aa-tRNA-synth_II/BPL/LPL"/>
</dbReference>
<dbReference type="GO" id="GO:0005524">
    <property type="term" value="F:ATP binding"/>
    <property type="evidence" value="ECO:0007669"/>
    <property type="project" value="UniProtKB-UniRule"/>
</dbReference>
<proteinExistence type="inferred from homology"/>
<evidence type="ECO:0000313" key="14">
    <source>
        <dbReference type="EMBL" id="KKP71823.1"/>
    </source>
</evidence>
<evidence type="ECO:0000256" key="5">
    <source>
        <dbReference type="ARBA" id="ARBA00022741"/>
    </source>
</evidence>
<keyword evidence="8 11" id="KW-0648">Protein biosynthesis</keyword>
<dbReference type="SUPFAM" id="SSF56037">
    <property type="entry name" value="PheT/TilS domain"/>
    <property type="match status" value="1"/>
</dbReference>
<keyword evidence="3 11" id="KW-0436">Ligase</keyword>
<dbReference type="Pfam" id="PF03483">
    <property type="entry name" value="B3_4"/>
    <property type="match status" value="1"/>
</dbReference>
<evidence type="ECO:0000256" key="11">
    <source>
        <dbReference type="HAMAP-Rule" id="MF_00283"/>
    </source>
</evidence>
<dbReference type="PANTHER" id="PTHR10947:SF0">
    <property type="entry name" value="PHENYLALANINE--TRNA LIGASE BETA SUBUNIT"/>
    <property type="match status" value="1"/>
</dbReference>
<keyword evidence="7 11" id="KW-0460">Magnesium</keyword>
<comment type="similarity">
    <text evidence="1 11">Belongs to the phenylalanyl-tRNA synthetase beta subunit family. Type 1 subfamily.</text>
</comment>
<dbReference type="GO" id="GO:0004826">
    <property type="term" value="F:phenylalanine-tRNA ligase activity"/>
    <property type="evidence" value="ECO:0007669"/>
    <property type="project" value="UniProtKB-UniRule"/>
</dbReference>
<dbReference type="InterPro" id="IPR004532">
    <property type="entry name" value="Phe-tRNA-ligase_IIc_bsu_bact"/>
</dbReference>
<protein>
    <recommendedName>
        <fullName evidence="11">Phenylalanine--tRNA ligase beta subunit</fullName>
        <ecNumber evidence="11">6.1.1.20</ecNumber>
    </recommendedName>
    <alternativeName>
        <fullName evidence="11">Phenylalanyl-tRNA synthetase beta subunit</fullName>
        <shortName evidence="11">PheRS</shortName>
    </alternativeName>
</protein>
<dbReference type="Pfam" id="PF17759">
    <property type="entry name" value="tRNA_synthFbeta"/>
    <property type="match status" value="1"/>
</dbReference>
<comment type="caution">
    <text evidence="14">The sequence shown here is derived from an EMBL/GenBank/DDBJ whole genome shotgun (WGS) entry which is preliminary data.</text>
</comment>
<gene>
    <name evidence="11" type="primary">pheT</name>
    <name evidence="14" type="ORF">UR70_C0018G0013</name>
</gene>
<dbReference type="PROSITE" id="PS51483">
    <property type="entry name" value="B5"/>
    <property type="match status" value="1"/>
</dbReference>
<keyword evidence="4 11" id="KW-0479">Metal-binding</keyword>
<sequence length="611" mass="69840">MKISYNWLKWYIPEIPKAEKLRDIFTYYLCEVENIEKKGGDTIFDVNILPNRAHDLLSHLGIARELASLLNISFKDPTPMYKIPETKSTNLKIKLETDKCRRYMGRIVRNVKIGPSPDWVQKHLESIGQRSINNIVDATNIVMYDSGQPCHAFDLDKLANEILIIRQAKEGENITTLDGKEVKLSSMDMVIADEKNILAIAGVKGGKLAEVDGNTRNILIEVASFDPISVRKTSKRMGILTDSSKRFENNLSPEIVFYAMREISGLLVEYGGLEFEKIIDIYPNKQKPRGLSFSADKISKILGVAISETEIENILKRYNFEYENKNREFKIVIPPTRFDLEIEEDMAEEIGRILGYDKVKPKIPKINFKPKVNNTYAKISWARNKLLSEGYSEVMTYSFCNKGEVEVLASASDKNFLRTGLNNGLKESLKLNQLNAPLFQMDDIKIFEIGTVFKKGTEEINIAYGDKKEIKEIELNKFVSEKLSSEEHGYFSAEKFLVLAPSRSQVSSGETFHSQIFKMWSMYPFITRDIAVWVPENISSSEVEKVIKNNAGELVIRGPELFDQFKKGNQISYAFKLVFQSYERTLTDDEVNEIMAKIGHKISENSSWQIR</sequence>
<reference evidence="14 15" key="1">
    <citation type="journal article" date="2015" name="Nature">
        <title>rRNA introns, odd ribosomes, and small enigmatic genomes across a large radiation of phyla.</title>
        <authorList>
            <person name="Brown C.T."/>
            <person name="Hug L.A."/>
            <person name="Thomas B.C."/>
            <person name="Sharon I."/>
            <person name="Castelle C.J."/>
            <person name="Singh A."/>
            <person name="Wilkins M.J."/>
            <person name="Williams K.H."/>
            <person name="Banfield J.F."/>
        </authorList>
    </citation>
    <scope>NUCLEOTIDE SEQUENCE [LARGE SCALE GENOMIC DNA]</scope>
</reference>
<comment type="catalytic activity">
    <reaction evidence="10 11">
        <text>tRNA(Phe) + L-phenylalanine + ATP = L-phenylalanyl-tRNA(Phe) + AMP + diphosphate + H(+)</text>
        <dbReference type="Rhea" id="RHEA:19413"/>
        <dbReference type="Rhea" id="RHEA-COMP:9668"/>
        <dbReference type="Rhea" id="RHEA-COMP:9699"/>
        <dbReference type="ChEBI" id="CHEBI:15378"/>
        <dbReference type="ChEBI" id="CHEBI:30616"/>
        <dbReference type="ChEBI" id="CHEBI:33019"/>
        <dbReference type="ChEBI" id="CHEBI:58095"/>
        <dbReference type="ChEBI" id="CHEBI:78442"/>
        <dbReference type="ChEBI" id="CHEBI:78531"/>
        <dbReference type="ChEBI" id="CHEBI:456215"/>
        <dbReference type="EC" id="6.1.1.20"/>
    </reaction>
</comment>
<evidence type="ECO:0000313" key="15">
    <source>
        <dbReference type="Proteomes" id="UP000034923"/>
    </source>
</evidence>
<dbReference type="PATRIC" id="fig|1618740.3.peg.561"/>
<comment type="cofactor">
    <cofactor evidence="11">
        <name>Mg(2+)</name>
        <dbReference type="ChEBI" id="CHEBI:18420"/>
    </cofactor>
    <text evidence="11">Binds 2 magnesium ions per tetramer.</text>
</comment>
<dbReference type="InterPro" id="IPR020825">
    <property type="entry name" value="Phe-tRNA_synthase-like_B3/B4"/>
</dbReference>
<dbReference type="InterPro" id="IPR009061">
    <property type="entry name" value="DNA-bd_dom_put_sf"/>
</dbReference>
<feature type="binding site" evidence="11">
    <location>
        <position position="345"/>
    </location>
    <ligand>
        <name>Mg(2+)</name>
        <dbReference type="ChEBI" id="CHEBI:18420"/>
        <note>shared with alpha subunit</note>
    </ligand>
</feature>
<evidence type="ECO:0000256" key="8">
    <source>
        <dbReference type="ARBA" id="ARBA00022917"/>
    </source>
</evidence>
<evidence type="ECO:0000256" key="9">
    <source>
        <dbReference type="ARBA" id="ARBA00023146"/>
    </source>
</evidence>
<dbReference type="GO" id="GO:0009328">
    <property type="term" value="C:phenylalanine-tRNA ligase complex"/>
    <property type="evidence" value="ECO:0007669"/>
    <property type="project" value="TreeGrafter"/>
</dbReference>
<dbReference type="SMART" id="SM00874">
    <property type="entry name" value="B5"/>
    <property type="match status" value="1"/>
</dbReference>
<evidence type="ECO:0000256" key="6">
    <source>
        <dbReference type="ARBA" id="ARBA00022840"/>
    </source>
</evidence>
<dbReference type="Gene3D" id="3.30.70.380">
    <property type="entry name" value="Ferrodoxin-fold anticodon-binding domain"/>
    <property type="match status" value="1"/>
</dbReference>
<dbReference type="Proteomes" id="UP000034923">
    <property type="component" value="Unassembled WGS sequence"/>
</dbReference>
<dbReference type="InterPro" id="IPR045060">
    <property type="entry name" value="Phe-tRNA-ligase_IIc_bsu"/>
</dbReference>
<dbReference type="Gene3D" id="3.30.930.10">
    <property type="entry name" value="Bira Bifunctional Protein, Domain 2"/>
    <property type="match status" value="1"/>
</dbReference>
<evidence type="ECO:0000256" key="4">
    <source>
        <dbReference type="ARBA" id="ARBA00022723"/>
    </source>
</evidence>
<dbReference type="InterPro" id="IPR005121">
    <property type="entry name" value="Fdx_antiC-bd"/>
</dbReference>
<dbReference type="GO" id="GO:0000287">
    <property type="term" value="F:magnesium ion binding"/>
    <property type="evidence" value="ECO:0007669"/>
    <property type="project" value="UniProtKB-UniRule"/>
</dbReference>
<dbReference type="SUPFAM" id="SSF55681">
    <property type="entry name" value="Class II aaRS and biotin synthetases"/>
    <property type="match status" value="1"/>
</dbReference>
<evidence type="ECO:0000259" key="13">
    <source>
        <dbReference type="PROSITE" id="PS51483"/>
    </source>
</evidence>
<organism evidence="14 15">
    <name type="scientific">Candidatus Nomurabacteria bacterium GW2011_GWB1_35_20</name>
    <dbReference type="NCBI Taxonomy" id="1618740"/>
    <lineage>
        <taxon>Bacteria</taxon>
        <taxon>Candidatus Nomuraibacteriota</taxon>
    </lineage>
</organism>
<dbReference type="EMBL" id="LBQE01000018">
    <property type="protein sequence ID" value="KKP71823.1"/>
    <property type="molecule type" value="Genomic_DNA"/>
</dbReference>
<dbReference type="HAMAP" id="MF_00283">
    <property type="entry name" value="Phe_tRNA_synth_beta1"/>
    <property type="match status" value="1"/>
</dbReference>
<dbReference type="InterPro" id="IPR036690">
    <property type="entry name" value="Fdx_antiC-bd_sf"/>
</dbReference>
<feature type="binding site" evidence="11">
    <location>
        <position position="339"/>
    </location>
    <ligand>
        <name>Mg(2+)</name>
        <dbReference type="ChEBI" id="CHEBI:18420"/>
        <note>shared with alpha subunit</note>
    </ligand>
</feature>
<feature type="binding site" evidence="11">
    <location>
        <position position="348"/>
    </location>
    <ligand>
        <name>Mg(2+)</name>
        <dbReference type="ChEBI" id="CHEBI:18420"/>
        <note>shared with alpha subunit</note>
    </ligand>
</feature>
<evidence type="ECO:0000256" key="1">
    <source>
        <dbReference type="ARBA" id="ARBA00008653"/>
    </source>
</evidence>